<dbReference type="Pfam" id="PF03576">
    <property type="entry name" value="Peptidase_S58"/>
    <property type="match status" value="1"/>
</dbReference>
<dbReference type="CDD" id="cd02253">
    <property type="entry name" value="DmpA"/>
    <property type="match status" value="1"/>
</dbReference>
<evidence type="ECO:0000313" key="3">
    <source>
        <dbReference type="Proteomes" id="UP000290649"/>
    </source>
</evidence>
<dbReference type="OrthoDB" id="9770388at2"/>
<organism evidence="2 3">
    <name type="scientific">Anaerobacillus alkaliphilus</name>
    <dbReference type="NCBI Taxonomy" id="1548597"/>
    <lineage>
        <taxon>Bacteria</taxon>
        <taxon>Bacillati</taxon>
        <taxon>Bacillota</taxon>
        <taxon>Bacilli</taxon>
        <taxon>Bacillales</taxon>
        <taxon>Bacillaceae</taxon>
        <taxon>Anaerobacillus</taxon>
    </lineage>
</organism>
<dbReference type="InterPro" id="IPR016117">
    <property type="entry name" value="ArgJ-like_dom_sf"/>
</dbReference>
<dbReference type="AlphaFoldDB" id="A0A4V1LGW8"/>
<dbReference type="GO" id="GO:0004177">
    <property type="term" value="F:aminopeptidase activity"/>
    <property type="evidence" value="ECO:0007669"/>
    <property type="project" value="TreeGrafter"/>
</dbReference>
<comment type="similarity">
    <text evidence="1">Belongs to the peptidase S58 family.</text>
</comment>
<reference evidence="2 3" key="1">
    <citation type="journal article" date="2019" name="Int. J. Syst. Evol. Microbiol.">
        <title>Anaerobacillus alkaliphilus sp. nov., a novel alkaliphilic and moderately halophilic bacterium.</title>
        <authorList>
            <person name="Borsodi A.K."/>
            <person name="Aszalos J.M."/>
            <person name="Bihari P."/>
            <person name="Nagy I."/>
            <person name="Schumann P."/>
            <person name="Sproer C."/>
            <person name="Kovacs A.L."/>
            <person name="Boka K."/>
            <person name="Dobosy P."/>
            <person name="Ovari M."/>
            <person name="Szili-Kovacs T."/>
            <person name="Toth E."/>
        </authorList>
    </citation>
    <scope>NUCLEOTIDE SEQUENCE [LARGE SCALE GENOMIC DNA]</scope>
    <source>
        <strain evidence="2 3">B16-10</strain>
    </source>
</reference>
<gene>
    <name evidence="2" type="ORF">DS745_02015</name>
</gene>
<dbReference type="PANTHER" id="PTHR36512:SF3">
    <property type="entry name" value="BLR5678 PROTEIN"/>
    <property type="match status" value="1"/>
</dbReference>
<dbReference type="InterPro" id="IPR005321">
    <property type="entry name" value="Peptidase_S58_DmpA"/>
</dbReference>
<dbReference type="SUPFAM" id="SSF56266">
    <property type="entry name" value="DmpA/ArgJ-like"/>
    <property type="match status" value="1"/>
</dbReference>
<evidence type="ECO:0000256" key="1">
    <source>
        <dbReference type="ARBA" id="ARBA00007068"/>
    </source>
</evidence>
<sequence>MDRKKLRDLGIQIGKLPPGEKNCITDVKGVRVGHLTLMKELLDGEVVRTGVTAVLPHGGNLFREKVIATSYVINGFGKTTGLVQVEELGLLESPIMLTNTFGVPAVTQGTLQYMLKNNPEIGDTTGTINIVVGECNDSYLNSIRLFPVTPEDAVKAIESASEDQAKEGAVGAGTGMVCFGYKGGIGASSRVVTNEGASYTVGCLVLSNFGKREDFRYWQYSDRTEEPDYLTDGSIMIVLATDAPLGERQLKRLAKRATIGLGRTGSHASHGSGDIVIAFSTAKTVSHFSDQQQEVIQQIREETTVMNELFQAVTEVTEEAILNSLTKATTTTGRKGRLVNELPYNFLEKSGVTVESE</sequence>
<dbReference type="PANTHER" id="PTHR36512">
    <property type="entry name" value="D-AMINOPEPTIDASE"/>
    <property type="match status" value="1"/>
</dbReference>
<proteinExistence type="inferred from homology"/>
<dbReference type="Gene3D" id="3.60.70.12">
    <property type="entry name" value="L-amino peptidase D-ALA esterase/amidase"/>
    <property type="match status" value="1"/>
</dbReference>
<comment type="caution">
    <text evidence="2">The sequence shown here is derived from an EMBL/GenBank/DDBJ whole genome shotgun (WGS) entry which is preliminary data.</text>
</comment>
<name>A0A4V1LGW8_9BACI</name>
<protein>
    <submittedName>
        <fullName evidence="2">S58 family peptidase</fullName>
    </submittedName>
</protein>
<keyword evidence="3" id="KW-1185">Reference proteome</keyword>
<dbReference type="RefSeq" id="WP_129076534.1">
    <property type="nucleotide sequence ID" value="NZ_QOUX01000001.1"/>
</dbReference>
<dbReference type="Proteomes" id="UP000290649">
    <property type="component" value="Unassembled WGS sequence"/>
</dbReference>
<evidence type="ECO:0000313" key="2">
    <source>
        <dbReference type="EMBL" id="RXJ04185.1"/>
    </source>
</evidence>
<dbReference type="EMBL" id="QOUX01000001">
    <property type="protein sequence ID" value="RXJ04185.1"/>
    <property type="molecule type" value="Genomic_DNA"/>
</dbReference>
<accession>A0A4V1LGW8</accession>